<protein>
    <submittedName>
        <fullName evidence="1">DUF4249 domain-containing protein</fullName>
    </submittedName>
</protein>
<comment type="caution">
    <text evidence="1">The sequence shown here is derived from an EMBL/GenBank/DDBJ whole genome shotgun (WGS) entry which is preliminary data.</text>
</comment>
<dbReference type="EMBL" id="JABBGH010000001">
    <property type="protein sequence ID" value="NML65301.1"/>
    <property type="molecule type" value="Genomic_DNA"/>
</dbReference>
<gene>
    <name evidence="1" type="ORF">HHL22_08805</name>
</gene>
<keyword evidence="2" id="KW-1185">Reference proteome</keyword>
<proteinExistence type="predicted"/>
<dbReference type="RefSeq" id="WP_169530546.1">
    <property type="nucleotide sequence ID" value="NZ_JABBGH010000001.1"/>
</dbReference>
<organism evidence="1 2">
    <name type="scientific">Hymenobacter polaris</name>
    <dbReference type="NCBI Taxonomy" id="2682546"/>
    <lineage>
        <taxon>Bacteria</taxon>
        <taxon>Pseudomonadati</taxon>
        <taxon>Bacteroidota</taxon>
        <taxon>Cytophagia</taxon>
        <taxon>Cytophagales</taxon>
        <taxon>Hymenobacteraceae</taxon>
        <taxon>Hymenobacter</taxon>
    </lineage>
</organism>
<dbReference type="AlphaFoldDB" id="A0A7Y0ADI7"/>
<dbReference type="Proteomes" id="UP000559626">
    <property type="component" value="Unassembled WGS sequence"/>
</dbReference>
<sequence length="391" mass="42937">MRLRLRFLLLSGGLALLGGCVDRYTPDVAPADRSSLVVDGFINAQGSSVIKLARSFSVNTKSTPVEAKAQVTIQDDAGRRYGLAENPAGTYTSAANALDPSRRYQLRITTSLGRQYASDPEPVVLTPPIDSLSGRSDGLGGVQLYVSTHAAATAARYYRWDYDETWQFTAAYKSELEYVASSNTIQLRPSEHQIFTCWRTESSTDIRQGNTTQLAQNALVAYPLLLLAPTSKIHYGYSILVRQVAEDQAEYTYWETLRKNTEALGTVNDPLPGRVTGNVHALADASEVVLGYVGVHTVTEKRLFVDAATLGGPRPNAIFIDLFYANCTYVDRALPPAMLNLCQLGIGIPLTTFPTAAMYDNTVPVTFYYYSSPDCVDCRLRGTNVKPIFWP</sequence>
<name>A0A7Y0ADI7_9BACT</name>
<dbReference type="Pfam" id="PF14054">
    <property type="entry name" value="DUF4249"/>
    <property type="match status" value="1"/>
</dbReference>
<evidence type="ECO:0000313" key="2">
    <source>
        <dbReference type="Proteomes" id="UP000559626"/>
    </source>
</evidence>
<dbReference type="InterPro" id="IPR025345">
    <property type="entry name" value="DUF4249"/>
</dbReference>
<reference evidence="1 2" key="1">
    <citation type="submission" date="2020-04" db="EMBL/GenBank/DDBJ databases">
        <title>Hymenobacter polaris sp. nov., isolated from Arctic soil.</title>
        <authorList>
            <person name="Dahal R.H."/>
        </authorList>
    </citation>
    <scope>NUCLEOTIDE SEQUENCE [LARGE SCALE GENOMIC DNA]</scope>
    <source>
        <strain evidence="1 2">RP-2-7</strain>
    </source>
</reference>
<accession>A0A7Y0ADI7</accession>
<dbReference type="PROSITE" id="PS51257">
    <property type="entry name" value="PROKAR_LIPOPROTEIN"/>
    <property type="match status" value="1"/>
</dbReference>
<evidence type="ECO:0000313" key="1">
    <source>
        <dbReference type="EMBL" id="NML65301.1"/>
    </source>
</evidence>